<dbReference type="CDD" id="cd13690">
    <property type="entry name" value="PBP2_GluB"/>
    <property type="match status" value="1"/>
</dbReference>
<dbReference type="GO" id="GO:0005576">
    <property type="term" value="C:extracellular region"/>
    <property type="evidence" value="ECO:0007669"/>
    <property type="project" value="TreeGrafter"/>
</dbReference>
<evidence type="ECO:0000256" key="1">
    <source>
        <dbReference type="ARBA" id="ARBA00010333"/>
    </source>
</evidence>
<evidence type="ECO:0000313" key="8">
    <source>
        <dbReference type="Proteomes" id="UP000215005"/>
    </source>
</evidence>
<dbReference type="OrthoDB" id="9807888at2"/>
<accession>A0A223S9V8</accession>
<dbReference type="GO" id="GO:0006865">
    <property type="term" value="P:amino acid transport"/>
    <property type="evidence" value="ECO:0007669"/>
    <property type="project" value="TreeGrafter"/>
</dbReference>
<sequence>MRIHSISKATAGVAAVALALTACGGGNGGGEDGGDGGTITIGVKYDQPGLGLEEGGDKPTGLDVDVATYVAKELGYDEGQIEWTEAASANRETFLQQGTVDMVVATYSITDERKKLVDFAGPYYVAQQDILVQDGNEDITKAEDLAGKKLCSASGSRSAHTITETLEIDAELRETQNYSECLQLLTDGQIDAVTTDNTILAGYAAQQPGKFKLLGQEIQEERYGIGLPKGSTERCEAVNKAISKMYEDGSAEKYLDANFGEAKFEYEKEQPEFEGCA</sequence>
<keyword evidence="3 5" id="KW-0732">Signal</keyword>
<dbReference type="SUPFAM" id="SSF53850">
    <property type="entry name" value="Periplasmic binding protein-like II"/>
    <property type="match status" value="1"/>
</dbReference>
<dbReference type="Proteomes" id="UP000215005">
    <property type="component" value="Chromosome"/>
</dbReference>
<feature type="chain" id="PRO_5039165936" evidence="5">
    <location>
        <begin position="25"/>
        <end position="277"/>
    </location>
</feature>
<reference evidence="7 8" key="1">
    <citation type="submission" date="2017-08" db="EMBL/GenBank/DDBJ databases">
        <title>The complete genome sequence of Nocardiopsis gilva YIM 90087.</title>
        <authorList>
            <person name="Yin M."/>
            <person name="Tang S."/>
        </authorList>
    </citation>
    <scope>NUCLEOTIDE SEQUENCE [LARGE SCALE GENOMIC DNA]</scope>
    <source>
        <strain evidence="7 8">YIM 90087</strain>
    </source>
</reference>
<dbReference type="RefSeq" id="WP_017620822.1">
    <property type="nucleotide sequence ID" value="NZ_ANBG01000357.1"/>
</dbReference>
<dbReference type="PROSITE" id="PS51257">
    <property type="entry name" value="PROKAR_LIPOPROTEIN"/>
    <property type="match status" value="1"/>
</dbReference>
<evidence type="ECO:0000256" key="4">
    <source>
        <dbReference type="RuleBase" id="RU003744"/>
    </source>
</evidence>
<dbReference type="Gene3D" id="3.40.190.10">
    <property type="entry name" value="Periplasmic binding protein-like II"/>
    <property type="match status" value="2"/>
</dbReference>
<dbReference type="InterPro" id="IPR001638">
    <property type="entry name" value="Solute-binding_3/MltF_N"/>
</dbReference>
<dbReference type="PROSITE" id="PS01039">
    <property type="entry name" value="SBP_BACTERIAL_3"/>
    <property type="match status" value="1"/>
</dbReference>
<dbReference type="InterPro" id="IPR051455">
    <property type="entry name" value="Bact_solute-bind_prot3"/>
</dbReference>
<dbReference type="InterPro" id="IPR018313">
    <property type="entry name" value="SBP_3_CS"/>
</dbReference>
<dbReference type="SMART" id="SM00062">
    <property type="entry name" value="PBPb"/>
    <property type="match status" value="1"/>
</dbReference>
<feature type="domain" description="Solute-binding protein family 3/N-terminal" evidence="6">
    <location>
        <begin position="38"/>
        <end position="262"/>
    </location>
</feature>
<evidence type="ECO:0000256" key="2">
    <source>
        <dbReference type="ARBA" id="ARBA00022448"/>
    </source>
</evidence>
<dbReference type="KEGG" id="ngv:CDO52_20580"/>
<comment type="similarity">
    <text evidence="1 4">Belongs to the bacterial solute-binding protein 3 family.</text>
</comment>
<dbReference type="PANTHER" id="PTHR30085">
    <property type="entry name" value="AMINO ACID ABC TRANSPORTER PERMEASE"/>
    <property type="match status" value="1"/>
</dbReference>
<dbReference type="AlphaFoldDB" id="A0A223S9V8"/>
<name>A0A223S9V8_9ACTN</name>
<dbReference type="Pfam" id="PF00497">
    <property type="entry name" value="SBP_bac_3"/>
    <property type="match status" value="1"/>
</dbReference>
<keyword evidence="8" id="KW-1185">Reference proteome</keyword>
<gene>
    <name evidence="7" type="ORF">CDO52_20580</name>
</gene>
<dbReference type="EMBL" id="CP022753">
    <property type="protein sequence ID" value="ASU84869.1"/>
    <property type="molecule type" value="Genomic_DNA"/>
</dbReference>
<dbReference type="PANTHER" id="PTHR30085:SF6">
    <property type="entry name" value="ABC TRANSPORTER GLUTAMINE-BINDING PROTEIN GLNH"/>
    <property type="match status" value="1"/>
</dbReference>
<evidence type="ECO:0000256" key="5">
    <source>
        <dbReference type="SAM" id="SignalP"/>
    </source>
</evidence>
<dbReference type="GO" id="GO:0030288">
    <property type="term" value="C:outer membrane-bounded periplasmic space"/>
    <property type="evidence" value="ECO:0007669"/>
    <property type="project" value="TreeGrafter"/>
</dbReference>
<evidence type="ECO:0000313" key="7">
    <source>
        <dbReference type="EMBL" id="ASU84869.1"/>
    </source>
</evidence>
<organism evidence="7 8">
    <name type="scientific">Nocardiopsis gilva YIM 90087</name>
    <dbReference type="NCBI Taxonomy" id="1235441"/>
    <lineage>
        <taxon>Bacteria</taxon>
        <taxon>Bacillati</taxon>
        <taxon>Actinomycetota</taxon>
        <taxon>Actinomycetes</taxon>
        <taxon>Streptosporangiales</taxon>
        <taxon>Nocardiopsidaceae</taxon>
        <taxon>Nocardiopsis</taxon>
    </lineage>
</organism>
<evidence type="ECO:0000256" key="3">
    <source>
        <dbReference type="ARBA" id="ARBA00022729"/>
    </source>
</evidence>
<feature type="signal peptide" evidence="5">
    <location>
        <begin position="1"/>
        <end position="24"/>
    </location>
</feature>
<proteinExistence type="inferred from homology"/>
<evidence type="ECO:0000259" key="6">
    <source>
        <dbReference type="SMART" id="SM00062"/>
    </source>
</evidence>
<keyword evidence="2" id="KW-0813">Transport</keyword>
<protein>
    <submittedName>
        <fullName evidence="7">Glutamate-binding protein</fullName>
    </submittedName>
</protein>